<dbReference type="EMBL" id="GBXM01022910">
    <property type="protein sequence ID" value="JAH85667.1"/>
    <property type="molecule type" value="Transcribed_RNA"/>
</dbReference>
<name>A0A0E9W5M0_ANGAN</name>
<protein>
    <submittedName>
        <fullName evidence="1">Uncharacterized protein</fullName>
    </submittedName>
</protein>
<accession>A0A0E9W5M0</accession>
<reference evidence="1" key="2">
    <citation type="journal article" date="2015" name="Fish Shellfish Immunol.">
        <title>Early steps in the European eel (Anguilla anguilla)-Vibrio vulnificus interaction in the gills: Role of the RtxA13 toxin.</title>
        <authorList>
            <person name="Callol A."/>
            <person name="Pajuelo D."/>
            <person name="Ebbesson L."/>
            <person name="Teles M."/>
            <person name="MacKenzie S."/>
            <person name="Amaro C."/>
        </authorList>
    </citation>
    <scope>NUCLEOTIDE SEQUENCE</scope>
</reference>
<reference evidence="1" key="1">
    <citation type="submission" date="2014-11" db="EMBL/GenBank/DDBJ databases">
        <authorList>
            <person name="Amaro Gonzalez C."/>
        </authorList>
    </citation>
    <scope>NUCLEOTIDE SEQUENCE</scope>
</reference>
<sequence length="45" mass="5188">MFSHHNQEVNCVTFYHQNQECQCIVSVSGEKLCLFKRKTGIEPSS</sequence>
<dbReference type="AlphaFoldDB" id="A0A0E9W5M0"/>
<organism evidence="1">
    <name type="scientific">Anguilla anguilla</name>
    <name type="common">European freshwater eel</name>
    <name type="synonym">Muraena anguilla</name>
    <dbReference type="NCBI Taxonomy" id="7936"/>
    <lineage>
        <taxon>Eukaryota</taxon>
        <taxon>Metazoa</taxon>
        <taxon>Chordata</taxon>
        <taxon>Craniata</taxon>
        <taxon>Vertebrata</taxon>
        <taxon>Euteleostomi</taxon>
        <taxon>Actinopterygii</taxon>
        <taxon>Neopterygii</taxon>
        <taxon>Teleostei</taxon>
        <taxon>Anguilliformes</taxon>
        <taxon>Anguillidae</taxon>
        <taxon>Anguilla</taxon>
    </lineage>
</organism>
<evidence type="ECO:0000313" key="1">
    <source>
        <dbReference type="EMBL" id="JAH85667.1"/>
    </source>
</evidence>
<proteinExistence type="predicted"/>